<organism evidence="1">
    <name type="scientific">uncultured microorganism</name>
    <dbReference type="NCBI Taxonomy" id="358574"/>
    <lineage>
        <taxon>unclassified sequences</taxon>
        <taxon>environmental samples</taxon>
    </lineage>
</organism>
<sequence length="245" mass="27700">MKPILADYVIARLRRPLPAEYVVRGSTPVLSFGNALDATVATLGLNPSRREFLDRNGRLLSGTARRLETLRSLGVPNLVSVSQSTLRRVINGCNNYFTVNPYRWFDQLESILQSVGASYYDGSACHLDLVQWATDPTWGKIPNRTIRNRLLKEDAAFLREQLTTGSFRLLLINGRGVVRPFQRMMAPQTTASGKREESIGRIPHVTRTASVWHKGDRLVRERPVVLWCLQRSSCRSRMSSSRTES</sequence>
<reference evidence="1" key="1">
    <citation type="submission" date="2012-09" db="EMBL/GenBank/DDBJ databases">
        <authorList>
            <person name="Elsaied H.E."/>
            <person name="Maruyama A."/>
        </authorList>
    </citation>
    <scope>NUCLEOTIDE SEQUENCE</scope>
</reference>
<accession>K0J391</accession>
<evidence type="ECO:0000313" key="1">
    <source>
        <dbReference type="EMBL" id="BAM62544.1"/>
    </source>
</evidence>
<dbReference type="AlphaFoldDB" id="K0J391"/>
<name>K0J391_9ZZZZ</name>
<dbReference type="EMBL" id="AB750499">
    <property type="protein sequence ID" value="BAM62544.1"/>
    <property type="molecule type" value="Genomic_DNA"/>
</dbReference>
<reference evidence="1" key="2">
    <citation type="journal article" date="2014" name="FEMS Microbiol. Ecol.">
        <title>Novel integrons and gene cassettes from a Cascadian submarine gas-hydrate-bearing core.</title>
        <authorList>
            <person name="Elsaied H."/>
            <person name="Stokes H.W."/>
            <person name="Yoshioka H."/>
            <person name="Mitani Y."/>
            <person name="Maruyama A."/>
        </authorList>
    </citation>
    <scope>NUCLEOTIDE SEQUENCE</scope>
</reference>
<protein>
    <submittedName>
        <fullName evidence="1">Uncharacterized protein</fullName>
    </submittedName>
</protein>
<proteinExistence type="predicted"/>